<reference evidence="1" key="1">
    <citation type="submission" date="2020-11" db="EMBL/GenBank/DDBJ databases">
        <authorList>
            <consortium name="DOE Joint Genome Institute"/>
            <person name="Ahrendt S."/>
            <person name="Riley R."/>
            <person name="Andreopoulos W."/>
            <person name="Labutti K."/>
            <person name="Pangilinan J."/>
            <person name="Ruiz-Duenas F.J."/>
            <person name="Barrasa J.M."/>
            <person name="Sanchez-Garcia M."/>
            <person name="Camarero S."/>
            <person name="Miyauchi S."/>
            <person name="Serrano A."/>
            <person name="Linde D."/>
            <person name="Babiker R."/>
            <person name="Drula E."/>
            <person name="Ayuso-Fernandez I."/>
            <person name="Pacheco R."/>
            <person name="Padilla G."/>
            <person name="Ferreira P."/>
            <person name="Barriuso J."/>
            <person name="Kellner H."/>
            <person name="Castanera R."/>
            <person name="Alfaro M."/>
            <person name="Ramirez L."/>
            <person name="Pisabarro A.G."/>
            <person name="Kuo A."/>
            <person name="Tritt A."/>
            <person name="Lipzen A."/>
            <person name="He G."/>
            <person name="Yan M."/>
            <person name="Ng V."/>
            <person name="Cullen D."/>
            <person name="Martin F."/>
            <person name="Rosso M.-N."/>
            <person name="Henrissat B."/>
            <person name="Hibbett D."/>
            <person name="Martinez A.T."/>
            <person name="Grigoriev I.V."/>
        </authorList>
    </citation>
    <scope>NUCLEOTIDE SEQUENCE</scope>
    <source>
        <strain evidence="1">CIRM-BRFM 674</strain>
    </source>
</reference>
<dbReference type="GO" id="GO:0005506">
    <property type="term" value="F:iron ion binding"/>
    <property type="evidence" value="ECO:0007669"/>
    <property type="project" value="InterPro"/>
</dbReference>
<gene>
    <name evidence="1" type="ORF">BDN70DRAFT_773125</name>
</gene>
<dbReference type="PANTHER" id="PTHR34315">
    <property type="match status" value="1"/>
</dbReference>
<protein>
    <submittedName>
        <fullName evidence="1">Aromatic compound dioxygenase</fullName>
    </submittedName>
</protein>
<dbReference type="Proteomes" id="UP000807469">
    <property type="component" value="Unassembled WGS sequence"/>
</dbReference>
<keyword evidence="1" id="KW-0560">Oxidoreductase</keyword>
<comment type="caution">
    <text evidence="1">The sequence shown here is derived from an EMBL/GenBank/DDBJ whole genome shotgun (WGS) entry which is preliminary data.</text>
</comment>
<dbReference type="GO" id="GO:0016702">
    <property type="term" value="F:oxidoreductase activity, acting on single donors with incorporation of molecular oxygen, incorporation of two atoms of oxygen"/>
    <property type="evidence" value="ECO:0007669"/>
    <property type="project" value="InterPro"/>
</dbReference>
<evidence type="ECO:0000313" key="1">
    <source>
        <dbReference type="EMBL" id="KAF9472132.1"/>
    </source>
</evidence>
<accession>A0A9P6CMT8</accession>
<sequence length="151" mass="16598">SAHPGELEEHGTPARREFLGYAQRSIAGCKDQLIARGHEDKAIARRAALAEHLRRKRGLPVKRDLTDAINTSHKSNTTGLTANSTRAEIFTGNLNCVLQPEVTVGPYHVSGELIRSNIVESQQGVPLYADFQLIDVTTCEPISGIYIDAWH</sequence>
<dbReference type="AlphaFoldDB" id="A0A9P6CMT8"/>
<evidence type="ECO:0000313" key="2">
    <source>
        <dbReference type="Proteomes" id="UP000807469"/>
    </source>
</evidence>
<dbReference type="OrthoDB" id="121380at2759"/>
<dbReference type="Gene3D" id="2.60.130.10">
    <property type="entry name" value="Aromatic compound dioxygenase"/>
    <property type="match status" value="1"/>
</dbReference>
<dbReference type="SUPFAM" id="SSF49482">
    <property type="entry name" value="Aromatic compound dioxygenase"/>
    <property type="match status" value="1"/>
</dbReference>
<feature type="non-terminal residue" evidence="1">
    <location>
        <position position="1"/>
    </location>
</feature>
<organism evidence="1 2">
    <name type="scientific">Pholiota conissans</name>
    <dbReference type="NCBI Taxonomy" id="109636"/>
    <lineage>
        <taxon>Eukaryota</taxon>
        <taxon>Fungi</taxon>
        <taxon>Dikarya</taxon>
        <taxon>Basidiomycota</taxon>
        <taxon>Agaricomycotina</taxon>
        <taxon>Agaricomycetes</taxon>
        <taxon>Agaricomycetidae</taxon>
        <taxon>Agaricales</taxon>
        <taxon>Agaricineae</taxon>
        <taxon>Strophariaceae</taxon>
        <taxon>Pholiota</taxon>
    </lineage>
</organism>
<dbReference type="EMBL" id="MU155575">
    <property type="protein sequence ID" value="KAF9472132.1"/>
    <property type="molecule type" value="Genomic_DNA"/>
</dbReference>
<dbReference type="InterPro" id="IPR015889">
    <property type="entry name" value="Intradiol_dOase_core"/>
</dbReference>
<keyword evidence="1" id="KW-0223">Dioxygenase</keyword>
<feature type="non-terminal residue" evidence="1">
    <location>
        <position position="151"/>
    </location>
</feature>
<keyword evidence="2" id="KW-1185">Reference proteome</keyword>
<name>A0A9P6CMT8_9AGAR</name>
<dbReference type="PANTHER" id="PTHR34315:SF1">
    <property type="entry name" value="INTRADIOL RING-CLEAVAGE DIOXYGENASES DOMAIN-CONTAINING PROTEIN-RELATED"/>
    <property type="match status" value="1"/>
</dbReference>
<proteinExistence type="predicted"/>